<name>A0A6H2EIU3_9ACTO</name>
<dbReference type="PANTHER" id="PTHR14859:SF1">
    <property type="entry name" value="PGAP2-INTERACTING PROTEIN"/>
    <property type="match status" value="1"/>
</dbReference>
<protein>
    <recommendedName>
        <fullName evidence="2">Endonuclease/exonuclease/phosphatase domain-containing protein</fullName>
    </recommendedName>
</protein>
<dbReference type="PANTHER" id="PTHR14859">
    <property type="entry name" value="CALCOFLUOR WHITE HYPERSENSITIVE PROTEIN PRECURSOR"/>
    <property type="match status" value="1"/>
</dbReference>
<keyword evidence="1" id="KW-0472">Membrane</keyword>
<feature type="domain" description="Endonuclease/exonuclease/phosphatase" evidence="2">
    <location>
        <begin position="6"/>
        <end position="250"/>
    </location>
</feature>
<dbReference type="InterPro" id="IPR051916">
    <property type="entry name" value="GPI-anchor_lipid_remodeler"/>
</dbReference>
<gene>
    <name evidence="3" type="ORF">HC352_01070</name>
</gene>
<dbReference type="Pfam" id="PF03372">
    <property type="entry name" value="Exo_endo_phos"/>
    <property type="match status" value="1"/>
</dbReference>
<dbReference type="GO" id="GO:0006506">
    <property type="term" value="P:GPI anchor biosynthetic process"/>
    <property type="evidence" value="ECO:0007669"/>
    <property type="project" value="TreeGrafter"/>
</dbReference>
<dbReference type="RefSeq" id="WP_168917188.1">
    <property type="nucleotide sequence ID" value="NZ_CP050804.1"/>
</dbReference>
<evidence type="ECO:0000259" key="2">
    <source>
        <dbReference type="Pfam" id="PF03372"/>
    </source>
</evidence>
<accession>A0A6H2EIU3</accession>
<dbReference type="InterPro" id="IPR005135">
    <property type="entry name" value="Endo/exonuclease/phosphatase"/>
</dbReference>
<evidence type="ECO:0000313" key="4">
    <source>
        <dbReference type="Proteomes" id="UP000502298"/>
    </source>
</evidence>
<dbReference type="GO" id="GO:0003824">
    <property type="term" value="F:catalytic activity"/>
    <property type="evidence" value="ECO:0007669"/>
    <property type="project" value="InterPro"/>
</dbReference>
<reference evidence="3 4" key="1">
    <citation type="submission" date="2020-03" db="EMBL/GenBank/DDBJ databases">
        <title>Complete genome of Arcanobacterium buesumensis sp. nov. strain 2701.</title>
        <authorList>
            <person name="Borowiak M."/>
            <person name="Alssahen M."/>
            <person name="Laemmler C."/>
            <person name="Malorny B."/>
            <person name="Hassan A."/>
            <person name="Prenger-Berninghoff E."/>
            <person name="Ploetz M."/>
            <person name="Abdulmawjood A."/>
        </authorList>
    </citation>
    <scope>NUCLEOTIDE SEQUENCE [LARGE SCALE GENOMIC DNA]</scope>
    <source>
        <strain evidence="3 4">2701</strain>
    </source>
</reference>
<dbReference type="GO" id="GO:0016020">
    <property type="term" value="C:membrane"/>
    <property type="evidence" value="ECO:0007669"/>
    <property type="project" value="GOC"/>
</dbReference>
<evidence type="ECO:0000256" key="1">
    <source>
        <dbReference type="SAM" id="Phobius"/>
    </source>
</evidence>
<evidence type="ECO:0000313" key="3">
    <source>
        <dbReference type="EMBL" id="QJC21246.1"/>
    </source>
</evidence>
<keyword evidence="4" id="KW-1185">Reference proteome</keyword>
<dbReference type="AlphaFoldDB" id="A0A6H2EIU3"/>
<keyword evidence="1" id="KW-0812">Transmembrane</keyword>
<feature type="transmembrane region" description="Helical" evidence="1">
    <location>
        <begin position="79"/>
        <end position="98"/>
    </location>
</feature>
<dbReference type="SUPFAM" id="SSF56219">
    <property type="entry name" value="DNase I-like"/>
    <property type="match status" value="1"/>
</dbReference>
<sequence length="260" mass="28775">MTLRCLTLNIEHGRSANSESHAFNKALDELQELAPDILMLQEVDGRRRVQLTTRNATRVSQAEQIAQKLGMHYVYAPSAFGYGVAILSTMSIMAARFLRLPPVVLPLQRPAGAQLVRARWPEPRTALYAYLNHPHKPLIVATTHLDIDQNAAPHQLDIVARGYEKVAQYWQIPGAATSSSLLLAGDLNLRPAAVSKVLEQIPSKYSIPRVPLAAGLTYPRRNPKWQIDHMLGYRLTSSSSRVISTAISDHVGLLAHIDIS</sequence>
<organism evidence="3 4">
    <name type="scientific">Arcanobacterium buesumense</name>
    <dbReference type="NCBI Taxonomy" id="2722751"/>
    <lineage>
        <taxon>Bacteria</taxon>
        <taxon>Bacillati</taxon>
        <taxon>Actinomycetota</taxon>
        <taxon>Actinomycetes</taxon>
        <taxon>Actinomycetales</taxon>
        <taxon>Actinomycetaceae</taxon>
        <taxon>Arcanobacterium</taxon>
    </lineage>
</organism>
<dbReference type="Proteomes" id="UP000502298">
    <property type="component" value="Chromosome"/>
</dbReference>
<keyword evidence="1" id="KW-1133">Transmembrane helix</keyword>
<dbReference type="KEGG" id="arca:HC352_01070"/>
<proteinExistence type="predicted"/>
<dbReference type="Gene3D" id="3.60.10.10">
    <property type="entry name" value="Endonuclease/exonuclease/phosphatase"/>
    <property type="match status" value="1"/>
</dbReference>
<dbReference type="EMBL" id="CP050804">
    <property type="protein sequence ID" value="QJC21246.1"/>
    <property type="molecule type" value="Genomic_DNA"/>
</dbReference>
<dbReference type="InterPro" id="IPR036691">
    <property type="entry name" value="Endo/exonu/phosph_ase_sf"/>
</dbReference>